<feature type="compositionally biased region" description="Polar residues" evidence="1">
    <location>
        <begin position="96"/>
        <end position="109"/>
    </location>
</feature>
<accession>A0ABR2M7D3</accession>
<protein>
    <submittedName>
        <fullName evidence="2">Triacylglycerol lipase SDP1</fullName>
    </submittedName>
</protein>
<sequence length="300" mass="33073">MEIKHRCNQIQELGFPLGGQAKLFAQEWEGDVTIVMPATLTQYLKIIQNSSHVELQKTINQGRRCTWEKQSAIKANCAIELVLDECVVKFSQRGQQDSPNTKLISSELPSSHAEPAENGNTSAVKFRASRRIPSWNCIARENSSGSLDEEGAVDANSSNQHGISHSSIHDVSDGESESIDLNSWTRSGGPLMRPASANRFIIFMQNLEDNSDSHPSTRILVNEGDLLQPERIHNGIMLSVVRRNTLSSPRTTADFEQQQSSPTEIDAEVMPIENGDVSSNSDCEDNDGYEMKCTSNAAVL</sequence>
<name>A0ABR2M7D3_9ASPA</name>
<gene>
    <name evidence="2" type="primary">SDP1</name>
    <name evidence="2" type="ORF">KSP40_PGU001389</name>
</gene>
<dbReference type="InterPro" id="IPR050301">
    <property type="entry name" value="NTE"/>
</dbReference>
<feature type="compositionally biased region" description="Polar residues" evidence="1">
    <location>
        <begin position="155"/>
        <end position="166"/>
    </location>
</feature>
<evidence type="ECO:0000313" key="2">
    <source>
        <dbReference type="EMBL" id="KAK8959827.1"/>
    </source>
</evidence>
<dbReference type="Proteomes" id="UP001412067">
    <property type="component" value="Unassembled WGS sequence"/>
</dbReference>
<feature type="region of interest" description="Disordered" evidence="1">
    <location>
        <begin position="146"/>
        <end position="175"/>
    </location>
</feature>
<proteinExistence type="predicted"/>
<feature type="region of interest" description="Disordered" evidence="1">
    <location>
        <begin position="96"/>
        <end position="121"/>
    </location>
</feature>
<reference evidence="2 3" key="1">
    <citation type="journal article" date="2022" name="Nat. Plants">
        <title>Genomes of leafy and leafless Platanthera orchids illuminate the evolution of mycoheterotrophy.</title>
        <authorList>
            <person name="Li M.H."/>
            <person name="Liu K.W."/>
            <person name="Li Z."/>
            <person name="Lu H.C."/>
            <person name="Ye Q.L."/>
            <person name="Zhang D."/>
            <person name="Wang J.Y."/>
            <person name="Li Y.F."/>
            <person name="Zhong Z.M."/>
            <person name="Liu X."/>
            <person name="Yu X."/>
            <person name="Liu D.K."/>
            <person name="Tu X.D."/>
            <person name="Liu B."/>
            <person name="Hao Y."/>
            <person name="Liao X.Y."/>
            <person name="Jiang Y.T."/>
            <person name="Sun W.H."/>
            <person name="Chen J."/>
            <person name="Chen Y.Q."/>
            <person name="Ai Y."/>
            <person name="Zhai J.W."/>
            <person name="Wu S.S."/>
            <person name="Zhou Z."/>
            <person name="Hsiao Y.Y."/>
            <person name="Wu W.L."/>
            <person name="Chen Y.Y."/>
            <person name="Lin Y.F."/>
            <person name="Hsu J.L."/>
            <person name="Li C.Y."/>
            <person name="Wang Z.W."/>
            <person name="Zhao X."/>
            <person name="Zhong W.Y."/>
            <person name="Ma X.K."/>
            <person name="Ma L."/>
            <person name="Huang J."/>
            <person name="Chen G.Z."/>
            <person name="Huang M.Z."/>
            <person name="Huang L."/>
            <person name="Peng D.H."/>
            <person name="Luo Y.B."/>
            <person name="Zou S.Q."/>
            <person name="Chen S.P."/>
            <person name="Lan S."/>
            <person name="Tsai W.C."/>
            <person name="Van de Peer Y."/>
            <person name="Liu Z.J."/>
        </authorList>
    </citation>
    <scope>NUCLEOTIDE SEQUENCE [LARGE SCALE GENOMIC DNA]</scope>
    <source>
        <strain evidence="2">Lor288</strain>
    </source>
</reference>
<dbReference type="EMBL" id="JBBWWR010000011">
    <property type="protein sequence ID" value="KAK8959827.1"/>
    <property type="molecule type" value="Genomic_DNA"/>
</dbReference>
<evidence type="ECO:0000256" key="1">
    <source>
        <dbReference type="SAM" id="MobiDB-lite"/>
    </source>
</evidence>
<evidence type="ECO:0000313" key="3">
    <source>
        <dbReference type="Proteomes" id="UP001412067"/>
    </source>
</evidence>
<keyword evidence="3" id="KW-1185">Reference proteome</keyword>
<comment type="caution">
    <text evidence="2">The sequence shown here is derived from an EMBL/GenBank/DDBJ whole genome shotgun (WGS) entry which is preliminary data.</text>
</comment>
<dbReference type="PANTHER" id="PTHR14226">
    <property type="entry name" value="NEUROPATHY TARGET ESTERASE/SWISS CHEESE D.MELANOGASTER"/>
    <property type="match status" value="1"/>
</dbReference>
<dbReference type="PANTHER" id="PTHR14226:SF10">
    <property type="entry name" value="TRIACYLGLYCEROL LIPASE 4-RELATED"/>
    <property type="match status" value="1"/>
</dbReference>
<organism evidence="2 3">
    <name type="scientific">Platanthera guangdongensis</name>
    <dbReference type="NCBI Taxonomy" id="2320717"/>
    <lineage>
        <taxon>Eukaryota</taxon>
        <taxon>Viridiplantae</taxon>
        <taxon>Streptophyta</taxon>
        <taxon>Embryophyta</taxon>
        <taxon>Tracheophyta</taxon>
        <taxon>Spermatophyta</taxon>
        <taxon>Magnoliopsida</taxon>
        <taxon>Liliopsida</taxon>
        <taxon>Asparagales</taxon>
        <taxon>Orchidaceae</taxon>
        <taxon>Orchidoideae</taxon>
        <taxon>Orchideae</taxon>
        <taxon>Orchidinae</taxon>
        <taxon>Platanthera</taxon>
    </lineage>
</organism>